<evidence type="ECO:0000313" key="2">
    <source>
        <dbReference type="EMBL" id="KAJ7205197.1"/>
    </source>
</evidence>
<accession>A0AAD6VBN2</accession>
<dbReference type="Proteomes" id="UP001219525">
    <property type="component" value="Unassembled WGS sequence"/>
</dbReference>
<organism evidence="2 3">
    <name type="scientific">Mycena pura</name>
    <dbReference type="NCBI Taxonomy" id="153505"/>
    <lineage>
        <taxon>Eukaryota</taxon>
        <taxon>Fungi</taxon>
        <taxon>Dikarya</taxon>
        <taxon>Basidiomycota</taxon>
        <taxon>Agaricomycotina</taxon>
        <taxon>Agaricomycetes</taxon>
        <taxon>Agaricomycetidae</taxon>
        <taxon>Agaricales</taxon>
        <taxon>Marasmiineae</taxon>
        <taxon>Mycenaceae</taxon>
        <taxon>Mycena</taxon>
    </lineage>
</organism>
<evidence type="ECO:0000256" key="1">
    <source>
        <dbReference type="SAM" id="MobiDB-lite"/>
    </source>
</evidence>
<dbReference type="EMBL" id="JARJCW010000044">
    <property type="protein sequence ID" value="KAJ7205197.1"/>
    <property type="molecule type" value="Genomic_DNA"/>
</dbReference>
<feature type="compositionally biased region" description="Basic and acidic residues" evidence="1">
    <location>
        <begin position="151"/>
        <end position="184"/>
    </location>
</feature>
<sequence>MQQCCRTPRTQSGDYGNIFTKLNSQRTGYLAVKATKKSARRVRNPGFNLRLISTRVKLRFLQLRNKDCNSTPSHLRHLHELARRAAAAPHNRPALDAVHELERHERGVHALERGAHLRVALHRVRGLLHGRDPQVVPVAALDAQAQHTQRGGRDAAEQVEQRGRRERGVVHAERAQRGEARVHGREERRRDFAIDAEGERVERGREQAQRAQEAVRLRGGGELDGVHAPRRRGEERGEVARPAVEFEVREEVLGEGRGDAPARDLREDQSCKWATPGDDGYDLGRGGREALQMTRGKKYGNERREDGVGIVVFEGLLAMSVRSLGQDSNVWKFAQAVKDRVYDDVCRDVFVLRRWGVNPALAHRRRNVWRQEKFETLLRAAAVLIRLEAAQREGRRERMRAYFGEEQRLRELPKGEAGERQGLEVPRRGEVAEDMEPYLGGDSEQLRRGYAATSAWDPLEALSSPVNDLDKVVLHNGAHRDAL</sequence>
<keyword evidence="3" id="KW-1185">Reference proteome</keyword>
<feature type="region of interest" description="Disordered" evidence="1">
    <location>
        <begin position="146"/>
        <end position="184"/>
    </location>
</feature>
<protein>
    <submittedName>
        <fullName evidence="2">Uncharacterized protein</fullName>
    </submittedName>
</protein>
<proteinExistence type="predicted"/>
<evidence type="ECO:0000313" key="3">
    <source>
        <dbReference type="Proteomes" id="UP001219525"/>
    </source>
</evidence>
<reference evidence="2" key="1">
    <citation type="submission" date="2023-03" db="EMBL/GenBank/DDBJ databases">
        <title>Massive genome expansion in bonnet fungi (Mycena s.s.) driven by repeated elements and novel gene families across ecological guilds.</title>
        <authorList>
            <consortium name="Lawrence Berkeley National Laboratory"/>
            <person name="Harder C.B."/>
            <person name="Miyauchi S."/>
            <person name="Viragh M."/>
            <person name="Kuo A."/>
            <person name="Thoen E."/>
            <person name="Andreopoulos B."/>
            <person name="Lu D."/>
            <person name="Skrede I."/>
            <person name="Drula E."/>
            <person name="Henrissat B."/>
            <person name="Morin E."/>
            <person name="Kohler A."/>
            <person name="Barry K."/>
            <person name="LaButti K."/>
            <person name="Morin E."/>
            <person name="Salamov A."/>
            <person name="Lipzen A."/>
            <person name="Mereny Z."/>
            <person name="Hegedus B."/>
            <person name="Baldrian P."/>
            <person name="Stursova M."/>
            <person name="Weitz H."/>
            <person name="Taylor A."/>
            <person name="Grigoriev I.V."/>
            <person name="Nagy L.G."/>
            <person name="Martin F."/>
            <person name="Kauserud H."/>
        </authorList>
    </citation>
    <scope>NUCLEOTIDE SEQUENCE</scope>
    <source>
        <strain evidence="2">9144</strain>
    </source>
</reference>
<comment type="caution">
    <text evidence="2">The sequence shown here is derived from an EMBL/GenBank/DDBJ whole genome shotgun (WGS) entry which is preliminary data.</text>
</comment>
<gene>
    <name evidence="2" type="ORF">GGX14DRAFT_543937</name>
</gene>
<feature type="compositionally biased region" description="Basic and acidic residues" evidence="1">
    <location>
        <begin position="257"/>
        <end position="270"/>
    </location>
</feature>
<feature type="region of interest" description="Disordered" evidence="1">
    <location>
        <begin position="257"/>
        <end position="286"/>
    </location>
</feature>
<name>A0AAD6VBN2_9AGAR</name>
<dbReference type="AlphaFoldDB" id="A0AAD6VBN2"/>